<dbReference type="EMBL" id="JASSZA010000364">
    <property type="protein sequence ID" value="KAK2081239.1"/>
    <property type="molecule type" value="Genomic_DNA"/>
</dbReference>
<protein>
    <submittedName>
        <fullName evidence="1">Uncharacterized protein</fullName>
    </submittedName>
</protein>
<keyword evidence="2" id="KW-1185">Reference proteome</keyword>
<reference evidence="1 2" key="1">
    <citation type="submission" date="2023-05" db="EMBL/GenBank/DDBJ databases">
        <title>B98-5 Cell Line De Novo Hybrid Assembly: An Optical Mapping Approach.</title>
        <authorList>
            <person name="Kananen K."/>
            <person name="Auerbach J.A."/>
            <person name="Kautto E."/>
            <person name="Blachly J.S."/>
        </authorList>
    </citation>
    <scope>NUCLEOTIDE SEQUENCE [LARGE SCALE GENOMIC DNA]</scope>
    <source>
        <strain evidence="1">B95-8</strain>
        <tissue evidence="1">Cell line</tissue>
    </source>
</reference>
<sequence>LGGSLLTICLSRLCPAFMGSTLLPWALPCGRVSLLWQVASAMAGCICNGIVH</sequence>
<organism evidence="1 2">
    <name type="scientific">Saguinus oedipus</name>
    <name type="common">Cotton-top tamarin</name>
    <name type="synonym">Oedipomidas oedipus</name>
    <dbReference type="NCBI Taxonomy" id="9490"/>
    <lineage>
        <taxon>Eukaryota</taxon>
        <taxon>Metazoa</taxon>
        <taxon>Chordata</taxon>
        <taxon>Craniata</taxon>
        <taxon>Vertebrata</taxon>
        <taxon>Euteleostomi</taxon>
        <taxon>Mammalia</taxon>
        <taxon>Eutheria</taxon>
        <taxon>Euarchontoglires</taxon>
        <taxon>Primates</taxon>
        <taxon>Haplorrhini</taxon>
        <taxon>Platyrrhini</taxon>
        <taxon>Cebidae</taxon>
        <taxon>Callitrichinae</taxon>
        <taxon>Saguinus</taxon>
    </lineage>
</organism>
<dbReference type="Proteomes" id="UP001266305">
    <property type="component" value="Unassembled WGS sequence"/>
</dbReference>
<name>A0ABQ9T912_SAGOE</name>
<evidence type="ECO:0000313" key="1">
    <source>
        <dbReference type="EMBL" id="KAK2081239.1"/>
    </source>
</evidence>
<feature type="non-terminal residue" evidence="1">
    <location>
        <position position="52"/>
    </location>
</feature>
<feature type="non-terminal residue" evidence="1">
    <location>
        <position position="1"/>
    </location>
</feature>
<evidence type="ECO:0000313" key="2">
    <source>
        <dbReference type="Proteomes" id="UP001266305"/>
    </source>
</evidence>
<proteinExistence type="predicted"/>
<accession>A0ABQ9T912</accession>
<gene>
    <name evidence="1" type="ORF">P7K49_040385</name>
</gene>
<comment type="caution">
    <text evidence="1">The sequence shown here is derived from an EMBL/GenBank/DDBJ whole genome shotgun (WGS) entry which is preliminary data.</text>
</comment>